<accession>A0AAF0R5G9</accession>
<gene>
    <name evidence="1" type="ORF">MTR67_026415</name>
</gene>
<dbReference type="EMBL" id="CP133617">
    <property type="protein sequence ID" value="WMV33030.1"/>
    <property type="molecule type" value="Genomic_DNA"/>
</dbReference>
<name>A0AAF0R5G9_SOLVR</name>
<dbReference type="Proteomes" id="UP001234989">
    <property type="component" value="Chromosome 6"/>
</dbReference>
<evidence type="ECO:0000313" key="2">
    <source>
        <dbReference type="Proteomes" id="UP001234989"/>
    </source>
</evidence>
<dbReference type="AlphaFoldDB" id="A0AAF0R5G9"/>
<reference evidence="1" key="1">
    <citation type="submission" date="2023-08" db="EMBL/GenBank/DDBJ databases">
        <title>A de novo genome assembly of Solanum verrucosum Schlechtendal, a Mexican diploid species geographically isolated from the other diploid A-genome species in potato relatives.</title>
        <authorList>
            <person name="Hosaka K."/>
        </authorList>
    </citation>
    <scope>NUCLEOTIDE SEQUENCE</scope>
    <source>
        <tissue evidence="1">Young leaves</tissue>
    </source>
</reference>
<keyword evidence="2" id="KW-1185">Reference proteome</keyword>
<organism evidence="1 2">
    <name type="scientific">Solanum verrucosum</name>
    <dbReference type="NCBI Taxonomy" id="315347"/>
    <lineage>
        <taxon>Eukaryota</taxon>
        <taxon>Viridiplantae</taxon>
        <taxon>Streptophyta</taxon>
        <taxon>Embryophyta</taxon>
        <taxon>Tracheophyta</taxon>
        <taxon>Spermatophyta</taxon>
        <taxon>Magnoliopsida</taxon>
        <taxon>eudicotyledons</taxon>
        <taxon>Gunneridae</taxon>
        <taxon>Pentapetalae</taxon>
        <taxon>asterids</taxon>
        <taxon>lamiids</taxon>
        <taxon>Solanales</taxon>
        <taxon>Solanaceae</taxon>
        <taxon>Solanoideae</taxon>
        <taxon>Solaneae</taxon>
        <taxon>Solanum</taxon>
    </lineage>
</organism>
<sequence length="23" mass="2656">MCCNGSFDVVSRDHRSTQRSALW</sequence>
<proteinExistence type="predicted"/>
<protein>
    <submittedName>
        <fullName evidence="1">Uncharacterized protein</fullName>
    </submittedName>
</protein>
<evidence type="ECO:0000313" key="1">
    <source>
        <dbReference type="EMBL" id="WMV33030.1"/>
    </source>
</evidence>